<dbReference type="RefSeq" id="XP_033462109.1">
    <property type="nucleotide sequence ID" value="XM_033601072.1"/>
</dbReference>
<dbReference type="SUPFAM" id="SSF51735">
    <property type="entry name" value="NAD(P)-binding Rossmann-fold domains"/>
    <property type="match status" value="1"/>
</dbReference>
<dbReference type="InterPro" id="IPR002347">
    <property type="entry name" value="SDR_fam"/>
</dbReference>
<reference evidence="4" key="3">
    <citation type="submission" date="2025-08" db="UniProtKB">
        <authorList>
            <consortium name="RefSeq"/>
        </authorList>
    </citation>
    <scope>IDENTIFICATION</scope>
    <source>
        <strain evidence="4">CBS 342.82</strain>
    </source>
</reference>
<dbReference type="PANTHER" id="PTHR43669:SF6">
    <property type="entry name" value="DECAPRENYLPHOSPHORYL-2-KETO-BETA-D-ERYTHRO-PENTOSE REDUCTASE"/>
    <property type="match status" value="1"/>
</dbReference>
<comment type="similarity">
    <text evidence="1">Belongs to the short-chain dehydrogenases/reductases (SDR) family.</text>
</comment>
<evidence type="ECO:0000313" key="3">
    <source>
        <dbReference type="Proteomes" id="UP000504637"/>
    </source>
</evidence>
<reference evidence="4" key="1">
    <citation type="submission" date="2020-01" db="EMBL/GenBank/DDBJ databases">
        <authorList>
            <consortium name="DOE Joint Genome Institute"/>
            <person name="Haridas S."/>
            <person name="Albert R."/>
            <person name="Binder M."/>
            <person name="Bloem J."/>
            <person name="Labutti K."/>
            <person name="Salamov A."/>
            <person name="Andreopoulos B."/>
            <person name="Baker S.E."/>
            <person name="Barry K."/>
            <person name="Bills G."/>
            <person name="Bluhm B.H."/>
            <person name="Cannon C."/>
            <person name="Castanera R."/>
            <person name="Culley D.E."/>
            <person name="Daum C."/>
            <person name="Ezra D."/>
            <person name="Gonzalez J.B."/>
            <person name="Henrissat B."/>
            <person name="Kuo A."/>
            <person name="Liang C."/>
            <person name="Lipzen A."/>
            <person name="Lutzoni F."/>
            <person name="Magnuson J."/>
            <person name="Mondo S."/>
            <person name="Nolan M."/>
            <person name="Ohm R."/>
            <person name="Pangilinan J."/>
            <person name="Park H.-J."/>
            <person name="Ramirez L."/>
            <person name="Alfaro M."/>
            <person name="Sun H."/>
            <person name="Tritt A."/>
            <person name="Yoshinaga Y."/>
            <person name="Zwiers L.-H."/>
            <person name="Turgeon B.G."/>
            <person name="Goodwin S.B."/>
            <person name="Spatafora J.W."/>
            <person name="Crous P.W."/>
            <person name="Grigoriev I.V."/>
        </authorList>
    </citation>
    <scope>NUCLEOTIDE SEQUENCE</scope>
    <source>
        <strain evidence="4">CBS 342.82</strain>
    </source>
</reference>
<evidence type="ECO:0000256" key="1">
    <source>
        <dbReference type="ARBA" id="ARBA00006484"/>
    </source>
</evidence>
<dbReference type="Proteomes" id="UP000504637">
    <property type="component" value="Unplaced"/>
</dbReference>
<proteinExistence type="inferred from homology"/>
<dbReference type="InterPro" id="IPR036291">
    <property type="entry name" value="NAD(P)-bd_dom_sf"/>
</dbReference>
<dbReference type="GeneID" id="54358872"/>
<evidence type="ECO:0000313" key="4">
    <source>
        <dbReference type="RefSeq" id="XP_033462109.1"/>
    </source>
</evidence>
<accession>A0A6J3MB40</accession>
<keyword evidence="2" id="KW-0560">Oxidoreductase</keyword>
<dbReference type="Gene3D" id="3.40.50.720">
    <property type="entry name" value="NAD(P)-binding Rossmann-like Domain"/>
    <property type="match status" value="1"/>
</dbReference>
<dbReference type="Pfam" id="PF00106">
    <property type="entry name" value="adh_short"/>
    <property type="match status" value="1"/>
</dbReference>
<protein>
    <submittedName>
        <fullName evidence="4">NAD(P)-binding protein</fullName>
    </submittedName>
</protein>
<dbReference type="GO" id="GO:0016491">
    <property type="term" value="F:oxidoreductase activity"/>
    <property type="evidence" value="ECO:0007669"/>
    <property type="project" value="UniProtKB-KW"/>
</dbReference>
<keyword evidence="3" id="KW-1185">Reference proteome</keyword>
<organism evidence="4">
    <name type="scientific">Dissoconium aciculare CBS 342.82</name>
    <dbReference type="NCBI Taxonomy" id="1314786"/>
    <lineage>
        <taxon>Eukaryota</taxon>
        <taxon>Fungi</taxon>
        <taxon>Dikarya</taxon>
        <taxon>Ascomycota</taxon>
        <taxon>Pezizomycotina</taxon>
        <taxon>Dothideomycetes</taxon>
        <taxon>Dothideomycetidae</taxon>
        <taxon>Mycosphaerellales</taxon>
        <taxon>Dissoconiaceae</taxon>
        <taxon>Dissoconium</taxon>
    </lineage>
</organism>
<gene>
    <name evidence="4" type="ORF">K489DRAFT_315210</name>
</gene>
<dbReference type="PRINTS" id="PR00081">
    <property type="entry name" value="GDHRDH"/>
</dbReference>
<dbReference type="CDD" id="cd05233">
    <property type="entry name" value="SDR_c"/>
    <property type="match status" value="1"/>
</dbReference>
<dbReference type="PANTHER" id="PTHR43669">
    <property type="entry name" value="5-KETO-D-GLUCONATE 5-REDUCTASE"/>
    <property type="match status" value="1"/>
</dbReference>
<sequence>MADEWGTNNIQSFIPKQTTTGPDISQVRLPSPFTVVIVGASRGIGAGIATSYARAGATGLLLASRRISGLEATAAACRGLNPSARVEIASCDITSAADVEALAERARGLFHGRLDVVVVNAGFSGTFTTDLLATDPAEFAQAASVNYLGLFHCAKYLLPGLAGCAGGARAFVAVCSLAAGIVRGPIANAMYCVSKTAQMKLAEHVHEQFHAEGKGGVNVLTVHPGAVKSEMAEGAPDEFKDFLIDDVELCGRFCVWVTKDGEEGRRRWAWLSGRLVSATWDVEGLEAKREEVVKGNLLKLALTTS</sequence>
<dbReference type="OrthoDB" id="1933717at2759"/>
<reference evidence="4" key="2">
    <citation type="submission" date="2020-04" db="EMBL/GenBank/DDBJ databases">
        <authorList>
            <consortium name="NCBI Genome Project"/>
        </authorList>
    </citation>
    <scope>NUCLEOTIDE SEQUENCE</scope>
    <source>
        <strain evidence="4">CBS 342.82</strain>
    </source>
</reference>
<name>A0A6J3MB40_9PEZI</name>
<dbReference type="AlphaFoldDB" id="A0A6J3MB40"/>
<evidence type="ECO:0000256" key="2">
    <source>
        <dbReference type="ARBA" id="ARBA00023002"/>
    </source>
</evidence>